<dbReference type="Gene3D" id="1.10.1580.10">
    <property type="match status" value="1"/>
</dbReference>
<feature type="domain" description="G" evidence="7">
    <location>
        <begin position="275"/>
        <end position="361"/>
    </location>
</feature>
<dbReference type="Gene3D" id="3.40.50.300">
    <property type="entry name" value="P-loop containing nucleotide triphosphate hydrolases"/>
    <property type="match status" value="2"/>
</dbReference>
<evidence type="ECO:0000256" key="2">
    <source>
        <dbReference type="ARBA" id="ARBA00022741"/>
    </source>
</evidence>
<feature type="region of interest" description="Disordered" evidence="6">
    <location>
        <begin position="591"/>
        <end position="689"/>
    </location>
</feature>
<organism evidence="9 10">
    <name type="scientific">Suricata suricatta</name>
    <name type="common">Meerkat</name>
    <dbReference type="NCBI Taxonomy" id="37032"/>
    <lineage>
        <taxon>Eukaryota</taxon>
        <taxon>Metazoa</taxon>
        <taxon>Chordata</taxon>
        <taxon>Craniata</taxon>
        <taxon>Vertebrata</taxon>
        <taxon>Euteleostomi</taxon>
        <taxon>Mammalia</taxon>
        <taxon>Eutheria</taxon>
        <taxon>Laurasiatheria</taxon>
        <taxon>Carnivora</taxon>
        <taxon>Feliformia</taxon>
        <taxon>Herpestidae</taxon>
        <taxon>Suricata</taxon>
    </lineage>
</organism>
<dbReference type="GO" id="GO:0005730">
    <property type="term" value="C:nucleolus"/>
    <property type="evidence" value="ECO:0007669"/>
    <property type="project" value="UniProtKB-SubCell"/>
</dbReference>
<feature type="compositionally biased region" description="Polar residues" evidence="6">
    <location>
        <begin position="434"/>
        <end position="450"/>
    </location>
</feature>
<evidence type="ECO:0000256" key="3">
    <source>
        <dbReference type="ARBA" id="ARBA00023134"/>
    </source>
</evidence>
<dbReference type="InterPro" id="IPR006073">
    <property type="entry name" value="GTP-bd"/>
</dbReference>
<dbReference type="InterPro" id="IPR012971">
    <property type="entry name" value="NOG2_N_dom"/>
</dbReference>
<feature type="compositionally biased region" description="Acidic residues" evidence="6">
    <location>
        <begin position="514"/>
        <end position="541"/>
    </location>
</feature>
<proteinExistence type="inferred from homology"/>
<feature type="region of interest" description="Disordered" evidence="6">
    <location>
        <begin position="422"/>
        <end position="480"/>
    </location>
</feature>
<dbReference type="InterPro" id="IPR027417">
    <property type="entry name" value="P-loop_NTPase"/>
</dbReference>
<evidence type="ECO:0000259" key="7">
    <source>
        <dbReference type="Pfam" id="PF01926"/>
    </source>
</evidence>
<feature type="region of interest" description="Disordered" evidence="6">
    <location>
        <begin position="514"/>
        <end position="556"/>
    </location>
</feature>
<feature type="compositionally biased region" description="Polar residues" evidence="6">
    <location>
        <begin position="10"/>
        <end position="22"/>
    </location>
</feature>
<evidence type="ECO:0000256" key="5">
    <source>
        <dbReference type="RuleBase" id="RU364023"/>
    </source>
</evidence>
<reference evidence="9" key="3">
    <citation type="submission" date="2025-09" db="UniProtKB">
        <authorList>
            <consortium name="Ensembl"/>
        </authorList>
    </citation>
    <scope>IDENTIFICATION</scope>
</reference>
<sequence>MVKPKYKGRSTINPSKASTNPDRVQGAGGQNMRDRATIRRLNMYRQKERRNSRGKVIKPLQYQSTVASGTVARVEPNIKWFGNTRVIKQSSLQKFQEEMGMVMKDPYKVVMKQSKLPMSLLHDRTQPHNSKVHILDTESFETTFGPKSQRKRPNLVASDMQSLLENAEMSTEGYDQGKDRDLVTEDPGVRNEAQEEIYKKGQSKRIWGELYKVIDSSDVVVQVLDARDPMGTRSPHIETYLKKEKPWKHLIFVLNKCDLVPTWATLHTDKKQISVGFIGYPNVGKSSVINTLRSKKVCSVAPIAGETKVWQYITLMRRIFLIDCPGVVYPSEDSETDIVLKGVVQVEKIKSPEDHIGAVLERAKPEYIRKTYKIDSWENAEDFLEKLAFRTGKLLKGGEPDLQTVGKMVLNDWQRGRIPFFVKPPNAEPPEASQLPSSSSLEVATETSQKNPEEEITAAVGEASEPVTEKEKENRSCDADSEMQQILARVRQNFGKINVVPQFSGDDLVPLEMSDIDEELESFSEEEEEEQELPGDEEEGSCPESQEEHTESDTKAVIKALDEKIAKYQKFLNKAKAKKFSAVRISKGLSEKVFAKSEEQGAAEEVEEDTAPTKKRRKRKAQREEDRSSKTRRMLTSKERRRAARQQQSRKVGVRYYETHNVKNRNRNKKKTSDSEGQKHRHKKFKHKQ</sequence>
<dbReference type="AlphaFoldDB" id="A0A673UZN6"/>
<feature type="compositionally biased region" description="Basic and acidic residues" evidence="6">
    <location>
        <begin position="467"/>
        <end position="478"/>
    </location>
</feature>
<feature type="compositionally biased region" description="Basic and acidic residues" evidence="6">
    <location>
        <begin position="546"/>
        <end position="556"/>
    </location>
</feature>
<dbReference type="PANTHER" id="PTHR11089:SF9">
    <property type="entry name" value="NUCLEOLAR GTP-BINDING PROTEIN 2"/>
    <property type="match status" value="1"/>
</dbReference>
<evidence type="ECO:0000256" key="4">
    <source>
        <dbReference type="ARBA" id="ARBA00023242"/>
    </source>
</evidence>
<evidence type="ECO:0000256" key="6">
    <source>
        <dbReference type="SAM" id="MobiDB-lite"/>
    </source>
</evidence>
<reference evidence="9 10" key="1">
    <citation type="submission" date="2019-05" db="EMBL/GenBank/DDBJ databases">
        <title>A Chromosome-scale Meerkat (S. suricatta) Genome Assembly.</title>
        <authorList>
            <person name="Dudchenko O."/>
            <person name="Lieberman Aiden E."/>
            <person name="Tung J."/>
            <person name="Barreiro L.B."/>
            <person name="Clutton-Brock T.H."/>
        </authorList>
    </citation>
    <scope>NUCLEOTIDE SEQUENCE [LARGE SCALE GENOMIC DNA]</scope>
</reference>
<feature type="region of interest" description="Disordered" evidence="6">
    <location>
        <begin position="1"/>
        <end position="33"/>
    </location>
</feature>
<name>A0A673UZN6_SURSU</name>
<dbReference type="PRINTS" id="PR00326">
    <property type="entry name" value="GTP1OBG"/>
</dbReference>
<dbReference type="InterPro" id="IPR023179">
    <property type="entry name" value="GTP-bd_ortho_bundle_sf"/>
</dbReference>
<comment type="similarity">
    <text evidence="5">Belongs to the TRAFAC class YlqF/YawG GTPase family. NOG2 subfamily.</text>
</comment>
<dbReference type="Pfam" id="PF01926">
    <property type="entry name" value="MMR_HSR1"/>
    <property type="match status" value="1"/>
</dbReference>
<dbReference type="PANTHER" id="PTHR11089">
    <property type="entry name" value="GTP-BINDING PROTEIN-RELATED"/>
    <property type="match status" value="1"/>
</dbReference>
<dbReference type="Pfam" id="PF08153">
    <property type="entry name" value="NGP1NT"/>
    <property type="match status" value="1"/>
</dbReference>
<dbReference type="Proteomes" id="UP000472268">
    <property type="component" value="Chromosome 8"/>
</dbReference>
<feature type="domain" description="Nucleolar GTP-binding protein 2 N-terminal" evidence="8">
    <location>
        <begin position="43"/>
        <end position="174"/>
    </location>
</feature>
<dbReference type="SUPFAM" id="SSF52540">
    <property type="entry name" value="P-loop containing nucleoside triphosphate hydrolases"/>
    <property type="match status" value="1"/>
</dbReference>
<keyword evidence="4 5" id="KW-0539">Nucleus</keyword>
<reference evidence="9" key="2">
    <citation type="submission" date="2025-08" db="UniProtKB">
        <authorList>
            <consortium name="Ensembl"/>
        </authorList>
    </citation>
    <scope>IDENTIFICATION</scope>
</reference>
<comment type="function">
    <text evidence="5">GTPase that associates with pre-60S ribosomal subunits in the nucleolus and is required for their nuclear export and maturation.</text>
</comment>
<keyword evidence="3 5" id="KW-0342">GTP-binding</keyword>
<evidence type="ECO:0000313" key="9">
    <source>
        <dbReference type="Ensembl" id="ENSSSUP00005026762.1"/>
    </source>
</evidence>
<gene>
    <name evidence="9" type="primary">GNL2</name>
</gene>
<keyword evidence="2 5" id="KW-0547">Nucleotide-binding</keyword>
<dbReference type="Ensembl" id="ENSSSUT00005030601.1">
    <property type="protein sequence ID" value="ENSSSUP00005026762.1"/>
    <property type="gene ID" value="ENSSSUG00005017281.1"/>
</dbReference>
<dbReference type="GO" id="GO:0005525">
    <property type="term" value="F:GTP binding"/>
    <property type="evidence" value="ECO:0007669"/>
    <property type="project" value="UniProtKB-KW"/>
</dbReference>
<dbReference type="FunFam" id="1.10.1580.10:FF:000001">
    <property type="entry name" value="Nucleolar GTP-binding protein 2"/>
    <property type="match status" value="1"/>
</dbReference>
<accession>A0A673UZN6</accession>
<feature type="compositionally biased region" description="Basic residues" evidence="6">
    <location>
        <begin position="630"/>
        <end position="644"/>
    </location>
</feature>
<evidence type="ECO:0000313" key="10">
    <source>
        <dbReference type="Proteomes" id="UP000472268"/>
    </source>
</evidence>
<evidence type="ECO:0000256" key="1">
    <source>
        <dbReference type="ARBA" id="ARBA00004604"/>
    </source>
</evidence>
<protein>
    <recommendedName>
        <fullName evidence="5">Nucleolar GTP-binding protein 2</fullName>
    </recommendedName>
</protein>
<comment type="subcellular location">
    <subcellularLocation>
        <location evidence="1 5">Nucleus</location>
        <location evidence="1 5">Nucleolus</location>
    </subcellularLocation>
</comment>
<feature type="compositionally biased region" description="Basic residues" evidence="6">
    <location>
        <begin position="679"/>
        <end position="689"/>
    </location>
</feature>
<feature type="compositionally biased region" description="Acidic residues" evidence="6">
    <location>
        <begin position="601"/>
        <end position="610"/>
    </location>
</feature>
<keyword evidence="10" id="KW-1185">Reference proteome</keyword>
<evidence type="ECO:0000259" key="8">
    <source>
        <dbReference type="Pfam" id="PF08153"/>
    </source>
</evidence>
<dbReference type="InterPro" id="IPR050755">
    <property type="entry name" value="TRAFAC_YlqF/YawG_RiboMat"/>
</dbReference>